<dbReference type="InterPro" id="IPR046848">
    <property type="entry name" value="E_motif"/>
</dbReference>
<dbReference type="OrthoDB" id="185373at2759"/>
<protein>
    <recommendedName>
        <fullName evidence="6">Pentatricopeptide repeat-containing protein</fullName>
    </recommendedName>
</protein>
<dbReference type="PANTHER" id="PTHR47926:SF347">
    <property type="entry name" value="PENTATRICOPEPTIDE REPEAT-CONTAINING PROTEIN"/>
    <property type="match status" value="1"/>
</dbReference>
<dbReference type="PANTHER" id="PTHR47926">
    <property type="entry name" value="PENTATRICOPEPTIDE REPEAT-CONTAINING PROTEIN"/>
    <property type="match status" value="1"/>
</dbReference>
<dbReference type="InterPro" id="IPR011990">
    <property type="entry name" value="TPR-like_helical_dom_sf"/>
</dbReference>
<dbReference type="Pfam" id="PF13041">
    <property type="entry name" value="PPR_2"/>
    <property type="match status" value="1"/>
</dbReference>
<feature type="repeat" description="PPR" evidence="3">
    <location>
        <begin position="260"/>
        <end position="294"/>
    </location>
</feature>
<reference evidence="4 5" key="1">
    <citation type="journal article" date="2019" name="Plant Biotechnol. J.">
        <title>The red bayberry genome and genetic basis of sex determination.</title>
        <authorList>
            <person name="Jia H.M."/>
            <person name="Jia H.J."/>
            <person name="Cai Q.L."/>
            <person name="Wang Y."/>
            <person name="Zhao H.B."/>
            <person name="Yang W.F."/>
            <person name="Wang G.Y."/>
            <person name="Li Y.H."/>
            <person name="Zhan D.L."/>
            <person name="Shen Y.T."/>
            <person name="Niu Q.F."/>
            <person name="Chang L."/>
            <person name="Qiu J."/>
            <person name="Zhao L."/>
            <person name="Xie H.B."/>
            <person name="Fu W.Y."/>
            <person name="Jin J."/>
            <person name="Li X.W."/>
            <person name="Jiao Y."/>
            <person name="Zhou C.C."/>
            <person name="Tu T."/>
            <person name="Chai C.Y."/>
            <person name="Gao J.L."/>
            <person name="Fan L.J."/>
            <person name="van de Weg E."/>
            <person name="Wang J.Y."/>
            <person name="Gao Z.S."/>
        </authorList>
    </citation>
    <scope>NUCLEOTIDE SEQUENCE [LARGE SCALE GENOMIC DNA]</scope>
    <source>
        <tissue evidence="4">Leaves</tissue>
    </source>
</reference>
<feature type="repeat" description="PPR" evidence="3">
    <location>
        <begin position="76"/>
        <end position="106"/>
    </location>
</feature>
<dbReference type="PROSITE" id="PS51375">
    <property type="entry name" value="PPR"/>
    <property type="match status" value="4"/>
</dbReference>
<keyword evidence="5" id="KW-1185">Reference proteome</keyword>
<dbReference type="Gene3D" id="1.25.40.10">
    <property type="entry name" value="Tetratricopeptide repeat domain"/>
    <property type="match status" value="4"/>
</dbReference>
<evidence type="ECO:0000313" key="4">
    <source>
        <dbReference type="EMBL" id="KAB1222246.1"/>
    </source>
</evidence>
<dbReference type="GO" id="GO:0016556">
    <property type="term" value="P:mRNA modification"/>
    <property type="evidence" value="ECO:0007669"/>
    <property type="project" value="UniProtKB-ARBA"/>
</dbReference>
<dbReference type="InterPro" id="IPR046960">
    <property type="entry name" value="PPR_At4g14850-like_plant"/>
</dbReference>
<gene>
    <name evidence="4" type="ORF">CJ030_MR2G001819</name>
</gene>
<dbReference type="FunFam" id="1.25.40.10:FF:000277">
    <property type="entry name" value="Pentatricopeptide repeat-containing protein, mitochondrial"/>
    <property type="match status" value="1"/>
</dbReference>
<dbReference type="InterPro" id="IPR002885">
    <property type="entry name" value="PPR_rpt"/>
</dbReference>
<dbReference type="Pfam" id="PF01535">
    <property type="entry name" value="PPR"/>
    <property type="match status" value="6"/>
</dbReference>
<evidence type="ECO:0008006" key="6">
    <source>
        <dbReference type="Google" id="ProtNLM"/>
    </source>
</evidence>
<dbReference type="EMBL" id="RXIC02000020">
    <property type="protein sequence ID" value="KAB1222246.1"/>
    <property type="molecule type" value="Genomic_DNA"/>
</dbReference>
<dbReference type="GO" id="GO:0005737">
    <property type="term" value="C:cytoplasm"/>
    <property type="evidence" value="ECO:0007669"/>
    <property type="project" value="UniProtKB-ARBA"/>
</dbReference>
<dbReference type="SUPFAM" id="SSF48452">
    <property type="entry name" value="TPR-like"/>
    <property type="match status" value="1"/>
</dbReference>
<sequence length="580" mass="65403">MRGFGVSHDSYRFPIVNQAVSSLQSGIICGEMVHCVSMKTGFGCDVYFCNTMIELYVKCGWARHARKLFDEMSHRDLVSWTSMISGFVNEGNISGALDLFQEMRACCASESLIQGRQLHGYAIKNALEIDVSVQNSVLRMYTKTGRAEEVERIFAEIDRRDDVSWNTLISFYSTEGDFEKLGSTFNKMLTISRLSIETLTLLISAFAKCRDLFQGEQIYCLAIKTGFSDDVLLTSLLDFYAKCGRIEISAQLFTEIPCANIVTFGAMISGLIQNGCIKDAVNLFRQMQAANVEPGAEILRSILDAYTHLGALQTGKAIHCYFIRRLFNRSKEETSYLETSILNMYIRCGSIYSARVCFQTILVKDSVTWTTMIEGLGTHGLGFEALELFGLMMEKGMKPNSVTFLSLLSACSHSGLIREGCEVYVFMKWIFGIEPELDHYTCMVDLLGRYGKLKEALTIILKMVIFPDGRIWGALLAASKIHGDINLGEYAAERLLELEPDNVGYHTLFSNVRASIGQWDEVEEVRRAMNEEDLRKKPGWSFIVANRIIHGFVSADRSHHQVEEIYEVLGRLSRMIREFG</sequence>
<comment type="caution">
    <text evidence="4">The sequence shown here is derived from an EMBL/GenBank/DDBJ whole genome shotgun (WGS) entry which is preliminary data.</text>
</comment>
<dbReference type="GO" id="GO:0003723">
    <property type="term" value="F:RNA binding"/>
    <property type="evidence" value="ECO:0007669"/>
    <property type="project" value="InterPro"/>
</dbReference>
<dbReference type="AlphaFoldDB" id="A0A6A1WD89"/>
<evidence type="ECO:0000256" key="1">
    <source>
        <dbReference type="ARBA" id="ARBA00022737"/>
    </source>
</evidence>
<dbReference type="NCBIfam" id="TIGR00756">
    <property type="entry name" value="PPR"/>
    <property type="match status" value="4"/>
</dbReference>
<evidence type="ECO:0000256" key="2">
    <source>
        <dbReference type="ARBA" id="ARBA00061659"/>
    </source>
</evidence>
<evidence type="ECO:0000313" key="5">
    <source>
        <dbReference type="Proteomes" id="UP000516437"/>
    </source>
</evidence>
<name>A0A6A1WD89_9ROSI</name>
<organism evidence="4 5">
    <name type="scientific">Morella rubra</name>
    <name type="common">Chinese bayberry</name>
    <dbReference type="NCBI Taxonomy" id="262757"/>
    <lineage>
        <taxon>Eukaryota</taxon>
        <taxon>Viridiplantae</taxon>
        <taxon>Streptophyta</taxon>
        <taxon>Embryophyta</taxon>
        <taxon>Tracheophyta</taxon>
        <taxon>Spermatophyta</taxon>
        <taxon>Magnoliopsida</taxon>
        <taxon>eudicotyledons</taxon>
        <taxon>Gunneridae</taxon>
        <taxon>Pentapetalae</taxon>
        <taxon>rosids</taxon>
        <taxon>fabids</taxon>
        <taxon>Fagales</taxon>
        <taxon>Myricaceae</taxon>
        <taxon>Morella</taxon>
    </lineage>
</organism>
<evidence type="ECO:0000256" key="3">
    <source>
        <dbReference type="PROSITE-ProRule" id="PRU00708"/>
    </source>
</evidence>
<dbReference type="Pfam" id="PF20431">
    <property type="entry name" value="E_motif"/>
    <property type="match status" value="1"/>
</dbReference>
<feature type="repeat" description="PPR" evidence="3">
    <location>
        <begin position="365"/>
        <end position="399"/>
    </location>
</feature>
<dbReference type="Proteomes" id="UP000516437">
    <property type="component" value="Chromosome 2"/>
</dbReference>
<accession>A0A6A1WD89</accession>
<comment type="similarity">
    <text evidence="2">Belongs to the PPR family. PCMP-E subfamily.</text>
</comment>
<feature type="repeat" description="PPR" evidence="3">
    <location>
        <begin position="45"/>
        <end position="75"/>
    </location>
</feature>
<keyword evidence="1" id="KW-0677">Repeat</keyword>
<proteinExistence type="inferred from homology"/>